<keyword evidence="3" id="KW-0813">Transport</keyword>
<dbReference type="KEGG" id="izh:FEM41_12095"/>
<comment type="similarity">
    <text evidence="2">Belongs to the outer membrane factor (OMF) (TC 1.B.17) family.</text>
</comment>
<feature type="signal peptide" evidence="10">
    <location>
        <begin position="1"/>
        <end position="23"/>
    </location>
</feature>
<evidence type="ECO:0000256" key="7">
    <source>
        <dbReference type="ARBA" id="ARBA00023237"/>
    </source>
</evidence>
<evidence type="ECO:0000256" key="9">
    <source>
        <dbReference type="SAM" id="MobiDB-lite"/>
    </source>
</evidence>
<proteinExistence type="inferred from homology"/>
<dbReference type="AlphaFoldDB" id="A0A4P8YKL0"/>
<evidence type="ECO:0000256" key="6">
    <source>
        <dbReference type="ARBA" id="ARBA00023136"/>
    </source>
</evidence>
<keyword evidence="8" id="KW-0175">Coiled coil</keyword>
<evidence type="ECO:0000313" key="11">
    <source>
        <dbReference type="EMBL" id="QCT20338.1"/>
    </source>
</evidence>
<dbReference type="SUPFAM" id="SSF56954">
    <property type="entry name" value="Outer membrane efflux proteins (OEP)"/>
    <property type="match status" value="1"/>
</dbReference>
<evidence type="ECO:0000256" key="4">
    <source>
        <dbReference type="ARBA" id="ARBA00022452"/>
    </source>
</evidence>
<dbReference type="Proteomes" id="UP000302163">
    <property type="component" value="Chromosome"/>
</dbReference>
<evidence type="ECO:0000256" key="10">
    <source>
        <dbReference type="SAM" id="SignalP"/>
    </source>
</evidence>
<dbReference type="EMBL" id="CP040428">
    <property type="protein sequence ID" value="QCT20338.1"/>
    <property type="molecule type" value="Genomic_DNA"/>
</dbReference>
<evidence type="ECO:0000256" key="5">
    <source>
        <dbReference type="ARBA" id="ARBA00022692"/>
    </source>
</evidence>
<keyword evidence="12" id="KW-1185">Reference proteome</keyword>
<dbReference type="Pfam" id="PF02321">
    <property type="entry name" value="OEP"/>
    <property type="match status" value="2"/>
</dbReference>
<dbReference type="GO" id="GO:0015562">
    <property type="term" value="F:efflux transmembrane transporter activity"/>
    <property type="evidence" value="ECO:0007669"/>
    <property type="project" value="InterPro"/>
</dbReference>
<dbReference type="InterPro" id="IPR003423">
    <property type="entry name" value="OMP_efflux"/>
</dbReference>
<gene>
    <name evidence="11" type="ORF">FEM41_12095</name>
</gene>
<sequence>MNRGSQFFVGASLSLLTASLAQATTLEQAIKQTLTSHPQVSASVNSRYSADQDLRAAQGGYLPSLDVTAGTGWEQTDNTSTRGADDHRRNLHRSESSINLTQNVFNGFGTTSEVARQRATVDSRAWTVMNTSENTALAAIQSYLDVLMRKRMVGLAEENLKNHERVFDQIKLRTEQGVGRQADYEQAEARLSQAQNNLLTEQTNLEDSIATYHSVVGADPLDLAMPTKLAAPASLEAARKSMLKNSPLLKQADADVEATHQQYEAAKSKFYPNVNVEVGRRMDNNVDGTRGHDQEWQAMVRMRYNVYNGGTDQATLSSYAYKMREAKDVKNNALRQLNEELRLAWNAYQNAERQLPIAKNYAERSQAVRSAYQEQFSLGDRTLLDMLDSENEVFTAKRRYVELQFLEMFNTYRINARTGELLSALKIQAPSAAQAIDTTAASMPQDSLPDIE</sequence>
<name>A0A4P8YKL0_9ENTR</name>
<dbReference type="InterPro" id="IPR010130">
    <property type="entry name" value="T1SS_OMP_TolC"/>
</dbReference>
<feature type="chain" id="PRO_5020396387" evidence="10">
    <location>
        <begin position="24"/>
        <end position="452"/>
    </location>
</feature>
<evidence type="ECO:0000256" key="8">
    <source>
        <dbReference type="SAM" id="Coils"/>
    </source>
</evidence>
<accession>A0A4P8YKL0</accession>
<feature type="region of interest" description="Disordered" evidence="9">
    <location>
        <begin position="68"/>
        <end position="91"/>
    </location>
</feature>
<dbReference type="GO" id="GO:1990281">
    <property type="term" value="C:efflux pump complex"/>
    <property type="evidence" value="ECO:0007669"/>
    <property type="project" value="TreeGrafter"/>
</dbReference>
<dbReference type="OrthoDB" id="9814637at2"/>
<feature type="compositionally biased region" description="Polar residues" evidence="9">
    <location>
        <begin position="73"/>
        <end position="82"/>
    </location>
</feature>
<reference evidence="11 12" key="1">
    <citation type="submission" date="2019-05" db="EMBL/GenBank/DDBJ databases">
        <title>Complete genome sequence of Izhakiella calystegiae KSNA2, an endophyte isolated from beach morning glory (Calystegia soldanella).</title>
        <authorList>
            <person name="Jiang L."/>
            <person name="Jeong J.C."/>
            <person name="Kim C.Y."/>
            <person name="Kim D.H."/>
            <person name="Kim S.W."/>
            <person name="Lee j."/>
        </authorList>
    </citation>
    <scope>NUCLEOTIDE SEQUENCE [LARGE SCALE GENOMIC DNA]</scope>
    <source>
        <strain evidence="11 12">KSNA2</strain>
    </source>
</reference>
<protein>
    <submittedName>
        <fullName evidence="11">TolC family outer membrane protein</fullName>
    </submittedName>
</protein>
<comment type="subcellular location">
    <subcellularLocation>
        <location evidence="1">Cell outer membrane</location>
    </subcellularLocation>
</comment>
<dbReference type="GO" id="GO:0009279">
    <property type="term" value="C:cell outer membrane"/>
    <property type="evidence" value="ECO:0007669"/>
    <property type="project" value="UniProtKB-SubCell"/>
</dbReference>
<evidence type="ECO:0000256" key="2">
    <source>
        <dbReference type="ARBA" id="ARBA00007613"/>
    </source>
</evidence>
<evidence type="ECO:0000256" key="3">
    <source>
        <dbReference type="ARBA" id="ARBA00022448"/>
    </source>
</evidence>
<dbReference type="RefSeq" id="WP_138096213.1">
    <property type="nucleotide sequence ID" value="NZ_CP040428.1"/>
</dbReference>
<dbReference type="GO" id="GO:0015288">
    <property type="term" value="F:porin activity"/>
    <property type="evidence" value="ECO:0007669"/>
    <property type="project" value="TreeGrafter"/>
</dbReference>
<evidence type="ECO:0000256" key="1">
    <source>
        <dbReference type="ARBA" id="ARBA00004442"/>
    </source>
</evidence>
<organism evidence="11 12">
    <name type="scientific">Jejubacter calystegiae</name>
    <dbReference type="NCBI Taxonomy" id="2579935"/>
    <lineage>
        <taxon>Bacteria</taxon>
        <taxon>Pseudomonadati</taxon>
        <taxon>Pseudomonadota</taxon>
        <taxon>Gammaproteobacteria</taxon>
        <taxon>Enterobacterales</taxon>
        <taxon>Enterobacteriaceae</taxon>
        <taxon>Jejubacter</taxon>
    </lineage>
</organism>
<feature type="coiled-coil region" evidence="8">
    <location>
        <begin position="323"/>
        <end position="354"/>
    </location>
</feature>
<dbReference type="Gene3D" id="1.20.1600.10">
    <property type="entry name" value="Outer membrane efflux proteins (OEP)"/>
    <property type="match status" value="1"/>
</dbReference>
<keyword evidence="5" id="KW-0812">Transmembrane</keyword>
<evidence type="ECO:0000313" key="12">
    <source>
        <dbReference type="Proteomes" id="UP000302163"/>
    </source>
</evidence>
<dbReference type="InterPro" id="IPR051906">
    <property type="entry name" value="TolC-like"/>
</dbReference>
<keyword evidence="4" id="KW-1134">Transmembrane beta strand</keyword>
<keyword evidence="10" id="KW-0732">Signal</keyword>
<keyword evidence="6" id="KW-0472">Membrane</keyword>
<dbReference type="PANTHER" id="PTHR30026">
    <property type="entry name" value="OUTER MEMBRANE PROTEIN TOLC"/>
    <property type="match status" value="1"/>
</dbReference>
<keyword evidence="7" id="KW-0998">Cell outer membrane</keyword>
<dbReference type="NCBIfam" id="TIGR01844">
    <property type="entry name" value="type_I_sec_TolC"/>
    <property type="match status" value="1"/>
</dbReference>
<dbReference type="PANTHER" id="PTHR30026:SF22">
    <property type="entry name" value="OUTER MEMBRANE EFFLUX PROTEIN"/>
    <property type="match status" value="1"/>
</dbReference>